<name>A0ABQ5DT02_9ASTR</name>
<evidence type="ECO:0000313" key="1">
    <source>
        <dbReference type="EMBL" id="GJT42311.1"/>
    </source>
</evidence>
<proteinExistence type="predicted"/>
<gene>
    <name evidence="1" type="ORF">Tco_0951026</name>
</gene>
<comment type="caution">
    <text evidence="1">The sequence shown here is derived from an EMBL/GenBank/DDBJ whole genome shotgun (WGS) entry which is preliminary data.</text>
</comment>
<organism evidence="1 2">
    <name type="scientific">Tanacetum coccineum</name>
    <dbReference type="NCBI Taxonomy" id="301880"/>
    <lineage>
        <taxon>Eukaryota</taxon>
        <taxon>Viridiplantae</taxon>
        <taxon>Streptophyta</taxon>
        <taxon>Embryophyta</taxon>
        <taxon>Tracheophyta</taxon>
        <taxon>Spermatophyta</taxon>
        <taxon>Magnoliopsida</taxon>
        <taxon>eudicotyledons</taxon>
        <taxon>Gunneridae</taxon>
        <taxon>Pentapetalae</taxon>
        <taxon>asterids</taxon>
        <taxon>campanulids</taxon>
        <taxon>Asterales</taxon>
        <taxon>Asteraceae</taxon>
        <taxon>Asteroideae</taxon>
        <taxon>Anthemideae</taxon>
        <taxon>Anthemidinae</taxon>
        <taxon>Tanacetum</taxon>
    </lineage>
</organism>
<keyword evidence="2" id="KW-1185">Reference proteome</keyword>
<protein>
    <submittedName>
        <fullName evidence="1">Uncharacterized protein</fullName>
    </submittedName>
</protein>
<reference evidence="1" key="2">
    <citation type="submission" date="2022-01" db="EMBL/GenBank/DDBJ databases">
        <authorList>
            <person name="Yamashiro T."/>
            <person name="Shiraishi A."/>
            <person name="Satake H."/>
            <person name="Nakayama K."/>
        </authorList>
    </citation>
    <scope>NUCLEOTIDE SEQUENCE</scope>
</reference>
<evidence type="ECO:0000313" key="2">
    <source>
        <dbReference type="Proteomes" id="UP001151760"/>
    </source>
</evidence>
<reference evidence="1" key="1">
    <citation type="journal article" date="2022" name="Int. J. Mol. Sci.">
        <title>Draft Genome of Tanacetum Coccineum: Genomic Comparison of Closely Related Tanacetum-Family Plants.</title>
        <authorList>
            <person name="Yamashiro T."/>
            <person name="Shiraishi A."/>
            <person name="Nakayama K."/>
            <person name="Satake H."/>
        </authorList>
    </citation>
    <scope>NUCLEOTIDE SEQUENCE</scope>
</reference>
<accession>A0ABQ5DT02</accession>
<dbReference type="Proteomes" id="UP001151760">
    <property type="component" value="Unassembled WGS sequence"/>
</dbReference>
<dbReference type="EMBL" id="BQNB010015635">
    <property type="protein sequence ID" value="GJT42311.1"/>
    <property type="molecule type" value="Genomic_DNA"/>
</dbReference>
<sequence>MGLPRWNWQFMEWGLVESDGFVKGVQRVNGTGYEGLVLLNFKKNFLDRVSQLPLAFSLPSVSKQTNTESQNSPIAELFDVDYGRISIHHYEYKEYHLNVSGNYHKDMRWTV</sequence>